<dbReference type="KEGG" id="dosa:Os01g0644500"/>
<reference evidence="2 3" key="1">
    <citation type="journal article" date="2005" name="Nature">
        <title>The map-based sequence of the rice genome.</title>
        <authorList>
            <consortium name="International rice genome sequencing project (IRGSP)"/>
            <person name="Matsumoto T."/>
            <person name="Wu J."/>
            <person name="Kanamori H."/>
            <person name="Katayose Y."/>
            <person name="Fujisawa M."/>
            <person name="Namiki N."/>
            <person name="Mizuno H."/>
            <person name="Yamamoto K."/>
            <person name="Antonio B.A."/>
            <person name="Baba T."/>
            <person name="Sakata K."/>
            <person name="Nagamura Y."/>
            <person name="Aoki H."/>
            <person name="Arikawa K."/>
            <person name="Arita K."/>
            <person name="Bito T."/>
            <person name="Chiden Y."/>
            <person name="Fujitsuka N."/>
            <person name="Fukunaka R."/>
            <person name="Hamada M."/>
            <person name="Harada C."/>
            <person name="Hayashi A."/>
            <person name="Hijishita S."/>
            <person name="Honda M."/>
            <person name="Hosokawa S."/>
            <person name="Ichikawa Y."/>
            <person name="Idonuma A."/>
            <person name="Iijima M."/>
            <person name="Ikeda M."/>
            <person name="Ikeno M."/>
            <person name="Ito K."/>
            <person name="Ito S."/>
            <person name="Ito T."/>
            <person name="Ito Y."/>
            <person name="Ito Y."/>
            <person name="Iwabuchi A."/>
            <person name="Kamiya K."/>
            <person name="Karasawa W."/>
            <person name="Kurita K."/>
            <person name="Katagiri S."/>
            <person name="Kikuta A."/>
            <person name="Kobayashi H."/>
            <person name="Kobayashi N."/>
            <person name="Machita K."/>
            <person name="Maehara T."/>
            <person name="Masukawa M."/>
            <person name="Mizubayashi T."/>
            <person name="Mukai Y."/>
            <person name="Nagasaki H."/>
            <person name="Nagata Y."/>
            <person name="Naito S."/>
            <person name="Nakashima M."/>
            <person name="Nakama Y."/>
            <person name="Nakamichi Y."/>
            <person name="Nakamura M."/>
            <person name="Meguro A."/>
            <person name="Negishi M."/>
            <person name="Ohta I."/>
            <person name="Ohta T."/>
            <person name="Okamoto M."/>
            <person name="Ono N."/>
            <person name="Saji S."/>
            <person name="Sakaguchi M."/>
            <person name="Sakai K."/>
            <person name="Shibata M."/>
            <person name="Shimokawa T."/>
            <person name="Song J."/>
            <person name="Takazaki Y."/>
            <person name="Terasawa K."/>
            <person name="Tsugane M."/>
            <person name="Tsuji K."/>
            <person name="Ueda S."/>
            <person name="Waki K."/>
            <person name="Yamagata H."/>
            <person name="Yamamoto M."/>
            <person name="Yamamoto S."/>
            <person name="Yamane H."/>
            <person name="Yoshiki S."/>
            <person name="Yoshihara R."/>
            <person name="Yukawa K."/>
            <person name="Zhong H."/>
            <person name="Yano M."/>
            <person name="Yuan Q."/>
            <person name="Ouyang S."/>
            <person name="Liu J."/>
            <person name="Jones K.M."/>
            <person name="Gansberger K."/>
            <person name="Moffat K."/>
            <person name="Hill J."/>
            <person name="Bera J."/>
            <person name="Fadrosh D."/>
            <person name="Jin S."/>
            <person name="Johri S."/>
            <person name="Kim M."/>
            <person name="Overton L."/>
            <person name="Reardon M."/>
            <person name="Tsitrin T."/>
            <person name="Vuong H."/>
            <person name="Weaver B."/>
            <person name="Ciecko A."/>
            <person name="Tallon L."/>
            <person name="Jackson J."/>
            <person name="Pai G."/>
            <person name="Aken S.V."/>
            <person name="Utterback T."/>
            <person name="Reidmuller S."/>
            <person name="Feldblyum T."/>
            <person name="Hsiao J."/>
            <person name="Zismann V."/>
            <person name="Iobst S."/>
            <person name="de Vazeille A.R."/>
            <person name="Buell C.R."/>
            <person name="Ying K."/>
            <person name="Li Y."/>
            <person name="Lu T."/>
            <person name="Huang Y."/>
            <person name="Zhao Q."/>
            <person name="Feng Q."/>
            <person name="Zhang L."/>
            <person name="Zhu J."/>
            <person name="Weng Q."/>
            <person name="Mu J."/>
            <person name="Lu Y."/>
            <person name="Fan D."/>
            <person name="Liu Y."/>
            <person name="Guan J."/>
            <person name="Zhang Y."/>
            <person name="Yu S."/>
            <person name="Liu X."/>
            <person name="Zhang Y."/>
            <person name="Hong G."/>
            <person name="Han B."/>
            <person name="Choisne N."/>
            <person name="Demange N."/>
            <person name="Orjeda G."/>
            <person name="Samain S."/>
            <person name="Cattolico L."/>
            <person name="Pelletier E."/>
            <person name="Couloux A."/>
            <person name="Segurens B."/>
            <person name="Wincker P."/>
            <person name="D'Hont A."/>
            <person name="Scarpelli C."/>
            <person name="Weissenbach J."/>
            <person name="Salanoubat M."/>
            <person name="Quetier F."/>
            <person name="Yu Y."/>
            <person name="Kim H.R."/>
            <person name="Rambo T."/>
            <person name="Currie J."/>
            <person name="Collura K."/>
            <person name="Luo M."/>
            <person name="Yang T."/>
            <person name="Ammiraju J.S.S."/>
            <person name="Engler F."/>
            <person name="Soderlund C."/>
            <person name="Wing R.A."/>
            <person name="Palmer L.E."/>
            <person name="de la Bastide M."/>
            <person name="Spiegel L."/>
            <person name="Nascimento L."/>
            <person name="Zutavern T."/>
            <person name="O'Shaughnessy A."/>
            <person name="Dike S."/>
            <person name="Dedhia N."/>
            <person name="Preston R."/>
            <person name="Balija V."/>
            <person name="McCombie W.R."/>
            <person name="Chow T."/>
            <person name="Chen H."/>
            <person name="Chung M."/>
            <person name="Chen C."/>
            <person name="Shaw J."/>
            <person name="Wu H."/>
            <person name="Hsiao K."/>
            <person name="Chao Y."/>
            <person name="Chu M."/>
            <person name="Cheng C."/>
            <person name="Hour A."/>
            <person name="Lee P."/>
            <person name="Lin S."/>
            <person name="Lin Y."/>
            <person name="Liou J."/>
            <person name="Liu S."/>
            <person name="Hsing Y."/>
            <person name="Raghuvanshi S."/>
            <person name="Mohanty A."/>
            <person name="Bharti A.K."/>
            <person name="Gaur A."/>
            <person name="Gupta V."/>
            <person name="Kumar D."/>
            <person name="Ravi V."/>
            <person name="Vij S."/>
            <person name="Kapur A."/>
            <person name="Khurana P."/>
            <person name="Khurana P."/>
            <person name="Khurana J.P."/>
            <person name="Tyagi A.K."/>
            <person name="Gaikwad K."/>
            <person name="Singh A."/>
            <person name="Dalal V."/>
            <person name="Srivastava S."/>
            <person name="Dixit A."/>
            <person name="Pal A.K."/>
            <person name="Ghazi I.A."/>
            <person name="Yadav M."/>
            <person name="Pandit A."/>
            <person name="Bhargava A."/>
            <person name="Sureshbabu K."/>
            <person name="Batra K."/>
            <person name="Sharma T.R."/>
            <person name="Mohapatra T."/>
            <person name="Singh N.K."/>
            <person name="Messing J."/>
            <person name="Nelson A.B."/>
            <person name="Fuks G."/>
            <person name="Kavchok S."/>
            <person name="Keizer G."/>
            <person name="Linton E."/>
            <person name="Llaca V."/>
            <person name="Song R."/>
            <person name="Tanyolac B."/>
            <person name="Young S."/>
            <person name="Ho-Il K."/>
            <person name="Hahn J.H."/>
            <person name="Sangsakoo G."/>
            <person name="Vanavichit A."/>
            <person name="de Mattos Luiz.A.T."/>
            <person name="Zimmer P.D."/>
            <person name="Malone G."/>
            <person name="Dellagostin O."/>
            <person name="de Oliveira A.C."/>
            <person name="Bevan M."/>
            <person name="Bancroft I."/>
            <person name="Minx P."/>
            <person name="Cordum H."/>
            <person name="Wilson R."/>
            <person name="Cheng Z."/>
            <person name="Jin W."/>
            <person name="Jiang J."/>
            <person name="Leong S.A."/>
            <person name="Iwama H."/>
            <person name="Gojobori T."/>
            <person name="Itoh T."/>
            <person name="Niimura Y."/>
            <person name="Fujii Y."/>
            <person name="Habara T."/>
            <person name="Sakai H."/>
            <person name="Sato Y."/>
            <person name="Wilson G."/>
            <person name="Kumar K."/>
            <person name="McCouch S."/>
            <person name="Juretic N."/>
            <person name="Hoen D."/>
            <person name="Wright S."/>
            <person name="Bruskiewich R."/>
            <person name="Bureau T."/>
            <person name="Miyao A."/>
            <person name="Hirochika H."/>
            <person name="Nishikawa T."/>
            <person name="Kadowaki K."/>
            <person name="Sugiura M."/>
            <person name="Burr B."/>
            <person name="Sasaki T."/>
        </authorList>
    </citation>
    <scope>NUCLEOTIDE SEQUENCE [LARGE SCALE GENOMIC DNA]</scope>
    <source>
        <strain evidence="3">cv. Nipponbare</strain>
    </source>
</reference>
<reference evidence="3" key="2">
    <citation type="journal article" date="2008" name="Nucleic Acids Res.">
        <title>The rice annotation project database (RAP-DB): 2008 update.</title>
        <authorList>
            <consortium name="The rice annotation project (RAP)"/>
        </authorList>
    </citation>
    <scope>GENOME REANNOTATION</scope>
    <source>
        <strain evidence="3">cv. Nipponbare</strain>
    </source>
</reference>
<protein>
    <submittedName>
        <fullName evidence="2">Os01g0644500 protein</fullName>
    </submittedName>
</protein>
<dbReference type="Proteomes" id="UP000000763">
    <property type="component" value="Chromosome 1"/>
</dbReference>
<feature type="non-terminal residue" evidence="2">
    <location>
        <position position="1"/>
    </location>
</feature>
<feature type="compositionally biased region" description="Basic residues" evidence="1">
    <location>
        <begin position="35"/>
        <end position="47"/>
    </location>
</feature>
<dbReference type="AlphaFoldDB" id="C7IXR1"/>
<feature type="region of interest" description="Disordered" evidence="1">
    <location>
        <begin position="25"/>
        <end position="68"/>
    </location>
</feature>
<gene>
    <name evidence="2" type="ordered locus">Os01g0644500</name>
</gene>
<proteinExistence type="predicted"/>
<evidence type="ECO:0000256" key="1">
    <source>
        <dbReference type="SAM" id="MobiDB-lite"/>
    </source>
</evidence>
<name>C7IXR1_ORYSJ</name>
<accession>C7IXR1</accession>
<dbReference type="EMBL" id="AP008207">
    <property type="protein sequence ID" value="BAH91210.1"/>
    <property type="molecule type" value="Genomic_DNA"/>
</dbReference>
<organism evidence="2 3">
    <name type="scientific">Oryza sativa subsp. japonica</name>
    <name type="common">Rice</name>
    <dbReference type="NCBI Taxonomy" id="39947"/>
    <lineage>
        <taxon>Eukaryota</taxon>
        <taxon>Viridiplantae</taxon>
        <taxon>Streptophyta</taxon>
        <taxon>Embryophyta</taxon>
        <taxon>Tracheophyta</taxon>
        <taxon>Spermatophyta</taxon>
        <taxon>Magnoliopsida</taxon>
        <taxon>Liliopsida</taxon>
        <taxon>Poales</taxon>
        <taxon>Poaceae</taxon>
        <taxon>BOP clade</taxon>
        <taxon>Oryzoideae</taxon>
        <taxon>Oryzeae</taxon>
        <taxon>Oryzinae</taxon>
        <taxon>Oryza</taxon>
        <taxon>Oryza sativa</taxon>
    </lineage>
</organism>
<evidence type="ECO:0000313" key="3">
    <source>
        <dbReference type="Proteomes" id="UP000000763"/>
    </source>
</evidence>
<evidence type="ECO:0000313" key="2">
    <source>
        <dbReference type="EMBL" id="BAH91210.1"/>
    </source>
</evidence>
<sequence>ATAKEQLNGSYWSTTGCWVARRATGAGRGQATGGHGRRRWRCSRSGRRWTSPFGKPSSRAPSRRKSPG</sequence>